<dbReference type="PROSITE" id="PS51384">
    <property type="entry name" value="FAD_FR"/>
    <property type="match status" value="1"/>
</dbReference>
<keyword evidence="9 16" id="KW-0560">Oxidoreductase</keyword>
<dbReference type="InterPro" id="IPR013130">
    <property type="entry name" value="Fe3_Rdtase_TM_dom"/>
</dbReference>
<keyword evidence="4" id="KW-0813">Transport</keyword>
<accession>Q4WRK0</accession>
<evidence type="ECO:0000256" key="5">
    <source>
        <dbReference type="ARBA" id="ARBA00022475"/>
    </source>
</evidence>
<dbReference type="GO" id="GO:0052851">
    <property type="term" value="F:ferric-chelate reductase (NADPH) activity"/>
    <property type="evidence" value="ECO:0007669"/>
    <property type="project" value="UniProtKB-EC"/>
</dbReference>
<dbReference type="AlphaFoldDB" id="Q4WRK0"/>
<keyword evidence="11" id="KW-0496">Mitochondrion</keyword>
<evidence type="ECO:0000313" key="16">
    <source>
        <dbReference type="EMBL" id="EAL90932.1"/>
    </source>
</evidence>
<dbReference type="GO" id="GO:0006826">
    <property type="term" value="P:iron ion transport"/>
    <property type="evidence" value="ECO:0000318"/>
    <property type="project" value="GO_Central"/>
</dbReference>
<evidence type="ECO:0000256" key="3">
    <source>
        <dbReference type="ARBA" id="ARBA00012668"/>
    </source>
</evidence>
<sequence>MLPSSVVLLHSSSFVSRMDALAIYAIVAGGIFAGLFLARTLSTLAKWSTFFSVLLARHLTLPFIVHRHRLLGPWTRASVLLLLSYAAINAFLVVFRADSLTGAGRRAGELALVNLIFPLSAIHLSNVADLLGISWSTCRKIHRATGWMATALLAVHVVVAVQDHEFSFPLSEMQNLFTIIGAASLGAVALLSISWFRRWSYEVFLRSHQIFAILFVYGTWRHLPSANRPPKLYLVIALAVFGTTSFFGLVTLLYRNGLFAGRGCPRAIVTFKVREIRIVLPRPVTVEAGQYINIWIPSVGLWSWTQTHPFTVTSWSRSAQDTLELLVQPRRGLSADLLRYAPIAEESSISFLALFTGPHGTSEDVSHYESILVIASGFGIAAAVPYLKKMIYGYNTCTSQVRRLHLVWQVGSIGEVAAAQSLLNNLLKDDIVDDGYILNISIYVGDGLEQNKLPFGQHERVCLYRSVPDYDNIISLEASGDQVERLPNIREERGRTLVMVSTADELRDQLRETVKAYLHQGVNLSELEYQPSAD</sequence>
<dbReference type="VEuPathDB" id="FungiDB:Afu1g16040"/>
<organism evidence="16 17">
    <name type="scientific">Aspergillus fumigatus (strain ATCC MYA-4609 / CBS 101355 / FGSC A1100 / Af293)</name>
    <name type="common">Neosartorya fumigata</name>
    <dbReference type="NCBI Taxonomy" id="330879"/>
    <lineage>
        <taxon>Eukaryota</taxon>
        <taxon>Fungi</taxon>
        <taxon>Dikarya</taxon>
        <taxon>Ascomycota</taxon>
        <taxon>Pezizomycotina</taxon>
        <taxon>Eurotiomycetes</taxon>
        <taxon>Eurotiomycetidae</taxon>
        <taxon>Eurotiales</taxon>
        <taxon>Aspergillaceae</taxon>
        <taxon>Aspergillus</taxon>
        <taxon>Aspergillus subgen. Fumigati</taxon>
    </lineage>
</organism>
<dbReference type="Pfam" id="PF01794">
    <property type="entry name" value="Ferric_reduct"/>
    <property type="match status" value="1"/>
</dbReference>
<dbReference type="CDD" id="cd06186">
    <property type="entry name" value="NOX_Duox_like_FAD_NADP"/>
    <property type="match status" value="1"/>
</dbReference>
<keyword evidence="10" id="KW-0406">Ion transport</keyword>
<dbReference type="GO" id="GO:0006879">
    <property type="term" value="P:intracellular iron ion homeostasis"/>
    <property type="evidence" value="ECO:0000318"/>
    <property type="project" value="GO_Central"/>
</dbReference>
<keyword evidence="12 14" id="KW-0472">Membrane</keyword>
<dbReference type="GeneID" id="3509995"/>
<reference evidence="16 17" key="1">
    <citation type="journal article" date="2005" name="Nature">
        <title>Genomic sequence of the pathogenic and allergenic filamentous fungus Aspergillus fumigatus.</title>
        <authorList>
            <person name="Nierman W.C."/>
            <person name="Pain A."/>
            <person name="Anderson M.J."/>
            <person name="Wortman J.R."/>
            <person name="Kim H.S."/>
            <person name="Arroyo J."/>
            <person name="Berriman M."/>
            <person name="Abe K."/>
            <person name="Archer D.B."/>
            <person name="Bermejo C."/>
            <person name="Bennett J."/>
            <person name="Bowyer P."/>
            <person name="Chen D."/>
            <person name="Collins M."/>
            <person name="Coulsen R."/>
            <person name="Davies R."/>
            <person name="Dyer P.S."/>
            <person name="Farman M."/>
            <person name="Fedorova N."/>
            <person name="Fedorova N."/>
            <person name="Feldblyum T.V."/>
            <person name="Fischer R."/>
            <person name="Fosker N."/>
            <person name="Fraser A."/>
            <person name="Garcia J.L."/>
            <person name="Garcia M.J."/>
            <person name="Goble A."/>
            <person name="Goldman G.H."/>
            <person name="Gomi K."/>
            <person name="Griffith-Jones S."/>
            <person name="Gwilliam R."/>
            <person name="Haas B."/>
            <person name="Haas H."/>
            <person name="Harris D."/>
            <person name="Horiuchi H."/>
            <person name="Huang J."/>
            <person name="Humphray S."/>
            <person name="Jimenez J."/>
            <person name="Keller N."/>
            <person name="Khouri H."/>
            <person name="Kitamoto K."/>
            <person name="Kobayashi T."/>
            <person name="Konzack S."/>
            <person name="Kulkarni R."/>
            <person name="Kumagai T."/>
            <person name="Lafon A."/>
            <person name="Latge J.P."/>
            <person name="Li W."/>
            <person name="Lord A."/>
            <person name="Lu C."/>
            <person name="Majoros W.H."/>
            <person name="May G.S."/>
            <person name="Miller B.L."/>
            <person name="Mohamoud Y."/>
            <person name="Molina M."/>
            <person name="Monod M."/>
            <person name="Mouyna I."/>
            <person name="Mulligan S."/>
            <person name="Murphy L."/>
            <person name="O'Neil S."/>
            <person name="Paulsen I."/>
            <person name="Penalva M.A."/>
            <person name="Pertea M."/>
            <person name="Price C."/>
            <person name="Pritchard B.L."/>
            <person name="Quail M.A."/>
            <person name="Rabbinowitsch E."/>
            <person name="Rawlins N."/>
            <person name="Rajandream M.A."/>
            <person name="Reichard U."/>
            <person name="Renauld H."/>
            <person name="Robson G.D."/>
            <person name="Rodriguez de Cordoba S."/>
            <person name="Rodriguez-Pena J.M."/>
            <person name="Ronning C.M."/>
            <person name="Rutter S."/>
            <person name="Salzberg S.L."/>
            <person name="Sanchez M."/>
            <person name="Sanchez-Ferrero J.C."/>
            <person name="Saunders D."/>
            <person name="Seeger K."/>
            <person name="Squares R."/>
            <person name="Squares S."/>
            <person name="Takeuchi M."/>
            <person name="Tekaia F."/>
            <person name="Turner G."/>
            <person name="Vazquez de Aldana C.R."/>
            <person name="Weidman J."/>
            <person name="White O."/>
            <person name="Woodward J."/>
            <person name="Yu J.H."/>
            <person name="Fraser C."/>
            <person name="Galagan J.E."/>
            <person name="Asai K."/>
            <person name="Machida M."/>
            <person name="Hall N."/>
            <person name="Barrell B."/>
            <person name="Denning D.W."/>
        </authorList>
    </citation>
    <scope>NUCLEOTIDE SEQUENCE [LARGE SCALE GENOMIC DNA]</scope>
    <source>
        <strain evidence="16 17">Af293</strain>
    </source>
</reference>
<dbReference type="PANTHER" id="PTHR32361:SF26">
    <property type="entry name" value="FAD-BINDING 8 DOMAIN-CONTAINING PROTEIN-RELATED"/>
    <property type="match status" value="1"/>
</dbReference>
<evidence type="ECO:0000313" key="17">
    <source>
        <dbReference type="Proteomes" id="UP000002530"/>
    </source>
</evidence>
<dbReference type="GO" id="GO:0015677">
    <property type="term" value="P:copper ion import"/>
    <property type="evidence" value="ECO:0000318"/>
    <property type="project" value="GO_Central"/>
</dbReference>
<evidence type="ECO:0000256" key="10">
    <source>
        <dbReference type="ARBA" id="ARBA00023065"/>
    </source>
</evidence>
<evidence type="ECO:0000256" key="9">
    <source>
        <dbReference type="ARBA" id="ARBA00023002"/>
    </source>
</evidence>
<dbReference type="HOGENOM" id="CLU_010365_8_1_1"/>
<evidence type="ECO:0000256" key="2">
    <source>
        <dbReference type="ARBA" id="ARBA00006278"/>
    </source>
</evidence>
<keyword evidence="17" id="KW-1185">Reference proteome</keyword>
<comment type="similarity">
    <text evidence="2">Belongs to the ferric reductase (FRE) family.</text>
</comment>
<keyword evidence="8 14" id="KW-1133">Transmembrane helix</keyword>
<comment type="catalytic activity">
    <reaction evidence="13">
        <text>2 a Fe(II)-siderophore + NADP(+) + H(+) = 2 a Fe(III)-siderophore + NADPH</text>
        <dbReference type="Rhea" id="RHEA:28795"/>
        <dbReference type="Rhea" id="RHEA-COMP:11342"/>
        <dbReference type="Rhea" id="RHEA-COMP:11344"/>
        <dbReference type="ChEBI" id="CHEBI:15378"/>
        <dbReference type="ChEBI" id="CHEBI:29033"/>
        <dbReference type="ChEBI" id="CHEBI:29034"/>
        <dbReference type="ChEBI" id="CHEBI:57783"/>
        <dbReference type="ChEBI" id="CHEBI:58349"/>
        <dbReference type="EC" id="1.16.1.9"/>
    </reaction>
</comment>
<evidence type="ECO:0000256" key="11">
    <source>
        <dbReference type="ARBA" id="ARBA00023128"/>
    </source>
</evidence>
<evidence type="ECO:0000256" key="6">
    <source>
        <dbReference type="ARBA" id="ARBA00022692"/>
    </source>
</evidence>
<evidence type="ECO:0000256" key="8">
    <source>
        <dbReference type="ARBA" id="ARBA00022989"/>
    </source>
</evidence>
<keyword evidence="6 14" id="KW-0812">Transmembrane</keyword>
<dbReference type="InterPro" id="IPR039261">
    <property type="entry name" value="FNR_nucleotide-bd"/>
</dbReference>
<dbReference type="FunFam" id="3.40.50.80:FF:000071">
    <property type="entry name" value="Cell surface metalloreductase (FreA), putative"/>
    <property type="match status" value="1"/>
</dbReference>
<dbReference type="InParanoid" id="Q4WRK0"/>
<comment type="caution">
    <text evidence="16">The sequence shown here is derived from an EMBL/GenBank/DDBJ whole genome shotgun (WGS) entry which is preliminary data.</text>
</comment>
<feature type="transmembrane region" description="Helical" evidence="14">
    <location>
        <begin position="144"/>
        <end position="161"/>
    </location>
</feature>
<feature type="transmembrane region" description="Helical" evidence="14">
    <location>
        <begin position="77"/>
        <end position="95"/>
    </location>
</feature>
<dbReference type="KEGG" id="afm:AFUA_1G16040"/>
<evidence type="ECO:0000259" key="15">
    <source>
        <dbReference type="PROSITE" id="PS51384"/>
    </source>
</evidence>
<keyword evidence="7" id="KW-0249">Electron transport</keyword>
<name>Q4WRK0_ASPFU</name>
<dbReference type="InterPro" id="IPR017927">
    <property type="entry name" value="FAD-bd_FR_type"/>
</dbReference>
<evidence type="ECO:0000256" key="7">
    <source>
        <dbReference type="ARBA" id="ARBA00022982"/>
    </source>
</evidence>
<evidence type="ECO:0000256" key="4">
    <source>
        <dbReference type="ARBA" id="ARBA00022448"/>
    </source>
</evidence>
<gene>
    <name evidence="16" type="ORF">AFUA_1G16040</name>
</gene>
<dbReference type="Pfam" id="PF08022">
    <property type="entry name" value="FAD_binding_8"/>
    <property type="match status" value="1"/>
</dbReference>
<evidence type="ECO:0000256" key="13">
    <source>
        <dbReference type="ARBA" id="ARBA00048483"/>
    </source>
</evidence>
<evidence type="ECO:0000256" key="12">
    <source>
        <dbReference type="ARBA" id="ARBA00023136"/>
    </source>
</evidence>
<dbReference type="PANTHER" id="PTHR32361">
    <property type="entry name" value="FERRIC/CUPRIC REDUCTASE TRANSMEMBRANE COMPONENT"/>
    <property type="match status" value="1"/>
</dbReference>
<dbReference type="OMA" id="YINIWIP"/>
<feature type="transmembrane region" description="Helical" evidence="14">
    <location>
        <begin position="115"/>
        <end position="132"/>
    </location>
</feature>
<dbReference type="Pfam" id="PF08030">
    <property type="entry name" value="NAD_binding_6"/>
    <property type="match status" value="1"/>
</dbReference>
<dbReference type="InterPro" id="IPR017938">
    <property type="entry name" value="Riboflavin_synthase-like_b-brl"/>
</dbReference>
<dbReference type="EC" id="1.16.1.9" evidence="3"/>
<protein>
    <recommendedName>
        <fullName evidence="3">ferric-chelate reductase (NADPH)</fullName>
        <ecNumber evidence="3">1.16.1.9</ecNumber>
    </recommendedName>
</protein>
<dbReference type="GO" id="GO:0005886">
    <property type="term" value="C:plasma membrane"/>
    <property type="evidence" value="ECO:0000318"/>
    <property type="project" value="GO_Central"/>
</dbReference>
<comment type="subcellular location">
    <subcellularLocation>
        <location evidence="1">Cell membrane</location>
        <topology evidence="1">Multi-pass membrane protein</topology>
    </subcellularLocation>
</comment>
<evidence type="ECO:0000256" key="14">
    <source>
        <dbReference type="SAM" id="Phobius"/>
    </source>
</evidence>
<dbReference type="Gene3D" id="3.40.50.80">
    <property type="entry name" value="Nucleotide-binding domain of ferredoxin-NADP reductase (FNR) module"/>
    <property type="match status" value="1"/>
</dbReference>
<dbReference type="EMBL" id="AAHF01000004">
    <property type="protein sequence ID" value="EAL90932.1"/>
    <property type="molecule type" value="Genomic_DNA"/>
</dbReference>
<proteinExistence type="inferred from homology"/>
<dbReference type="STRING" id="330879.Q4WRK0"/>
<dbReference type="SUPFAM" id="SSF63380">
    <property type="entry name" value="Riboflavin synthase domain-like"/>
    <property type="match status" value="1"/>
</dbReference>
<dbReference type="InterPro" id="IPR013121">
    <property type="entry name" value="Fe_red_NAD-bd_6"/>
</dbReference>
<feature type="transmembrane region" description="Helical" evidence="14">
    <location>
        <begin position="173"/>
        <end position="196"/>
    </location>
</feature>
<dbReference type="InterPro" id="IPR051410">
    <property type="entry name" value="Ferric/Cupric_Reductase"/>
</dbReference>
<dbReference type="Proteomes" id="UP000002530">
    <property type="component" value="Unassembled WGS sequence"/>
</dbReference>
<dbReference type="GO" id="GO:0000293">
    <property type="term" value="F:ferric-chelate reductase activity"/>
    <property type="evidence" value="ECO:0000318"/>
    <property type="project" value="GO_Central"/>
</dbReference>
<feature type="transmembrane region" description="Helical" evidence="14">
    <location>
        <begin position="21"/>
        <end position="41"/>
    </location>
</feature>
<evidence type="ECO:0000256" key="1">
    <source>
        <dbReference type="ARBA" id="ARBA00004651"/>
    </source>
</evidence>
<dbReference type="OrthoDB" id="4494341at2759"/>
<dbReference type="InterPro" id="IPR013112">
    <property type="entry name" value="FAD-bd_8"/>
</dbReference>
<keyword evidence="5" id="KW-1003">Cell membrane</keyword>
<feature type="domain" description="FAD-binding FR-type" evidence="15">
    <location>
        <begin position="256"/>
        <end position="365"/>
    </location>
</feature>
<feature type="transmembrane region" description="Helical" evidence="14">
    <location>
        <begin position="232"/>
        <end position="254"/>
    </location>
</feature>
<dbReference type="RefSeq" id="XP_752970.1">
    <property type="nucleotide sequence ID" value="XM_747877.1"/>
</dbReference>